<dbReference type="AlphaFoldDB" id="A0A8D1GI13"/>
<evidence type="ECO:0000256" key="7">
    <source>
        <dbReference type="ARBA" id="ARBA00037148"/>
    </source>
</evidence>
<comment type="subcellular location">
    <subcellularLocation>
        <location evidence="1">Cytoplasm</location>
        <location evidence="1">Cytoskeleton</location>
        <location evidence="1">Cilium basal body</location>
    </subcellularLocation>
</comment>
<evidence type="ECO:0000256" key="5">
    <source>
        <dbReference type="ARBA" id="ARBA00023212"/>
    </source>
</evidence>
<evidence type="ECO:0000256" key="3">
    <source>
        <dbReference type="ARBA" id="ARBA00022490"/>
    </source>
</evidence>
<dbReference type="PANTHER" id="PTHR12968:SF1">
    <property type="entry name" value="B9 DOMAIN-CONTAINING PROTEIN 1"/>
    <property type="match status" value="1"/>
</dbReference>
<reference evidence="10" key="1">
    <citation type="submission" date="2025-08" db="UniProtKB">
        <authorList>
            <consortium name="Ensembl"/>
        </authorList>
    </citation>
    <scope>IDENTIFICATION</scope>
</reference>
<dbReference type="Ensembl" id="ENSSSCT00045001434.1">
    <property type="protein sequence ID" value="ENSSSCP00045000839.1"/>
    <property type="gene ID" value="ENSSSCG00045000954.1"/>
</dbReference>
<evidence type="ECO:0000256" key="4">
    <source>
        <dbReference type="ARBA" id="ARBA00022794"/>
    </source>
</evidence>
<proteinExistence type="inferred from homology"/>
<dbReference type="Proteomes" id="UP000694728">
    <property type="component" value="Unplaced"/>
</dbReference>
<protein>
    <recommendedName>
        <fullName evidence="9">B9 domain-containing protein 1</fullName>
    </recommendedName>
</protein>
<keyword evidence="6" id="KW-0966">Cell projection</keyword>
<comment type="function">
    <text evidence="7">Component of the tectonic-like complex, a complex localized at the transition zone of primary cilia and acting as a barrier that prevents diffusion of transmembrane proteins between the cilia and plasma membranes. Required for ciliogenesis and sonic hedgehog/SHH signaling.</text>
</comment>
<dbReference type="InterPro" id="IPR010796">
    <property type="entry name" value="C2_B9-type_dom"/>
</dbReference>
<evidence type="ECO:0000256" key="1">
    <source>
        <dbReference type="ARBA" id="ARBA00004120"/>
    </source>
</evidence>
<keyword evidence="4" id="KW-0970">Cilium biogenesis/degradation</keyword>
<dbReference type="PANTHER" id="PTHR12968">
    <property type="entry name" value="B9 DOMAIN-CONTAINING"/>
    <property type="match status" value="1"/>
</dbReference>
<comment type="subunit">
    <text evidence="2">Part of the tectonic-like complex (also named B9 complex).</text>
</comment>
<dbReference type="PROSITE" id="PS51381">
    <property type="entry name" value="C2_B9"/>
    <property type="match status" value="1"/>
</dbReference>
<comment type="similarity">
    <text evidence="8">Belongs to the B9D family.</text>
</comment>
<accession>A0A8D1GI13</accession>
<organism evidence="10 11">
    <name type="scientific">Sus scrofa</name>
    <name type="common">Pig</name>
    <dbReference type="NCBI Taxonomy" id="9823"/>
    <lineage>
        <taxon>Eukaryota</taxon>
        <taxon>Metazoa</taxon>
        <taxon>Chordata</taxon>
        <taxon>Craniata</taxon>
        <taxon>Vertebrata</taxon>
        <taxon>Euteleostomi</taxon>
        <taxon>Mammalia</taxon>
        <taxon>Eutheria</taxon>
        <taxon>Laurasiatheria</taxon>
        <taxon>Artiodactyla</taxon>
        <taxon>Suina</taxon>
        <taxon>Suidae</taxon>
        <taxon>Sus</taxon>
    </lineage>
</organism>
<evidence type="ECO:0000256" key="8">
    <source>
        <dbReference type="ARBA" id="ARBA00038411"/>
    </source>
</evidence>
<dbReference type="GO" id="GO:0005929">
    <property type="term" value="C:cilium"/>
    <property type="evidence" value="ECO:0007669"/>
    <property type="project" value="UniProtKB-ARBA"/>
</dbReference>
<keyword evidence="5" id="KW-0206">Cytoskeleton</keyword>
<evidence type="ECO:0000256" key="6">
    <source>
        <dbReference type="ARBA" id="ARBA00023273"/>
    </source>
</evidence>
<dbReference type="GO" id="GO:0030030">
    <property type="term" value="P:cell projection organization"/>
    <property type="evidence" value="ECO:0007669"/>
    <property type="project" value="UniProtKB-KW"/>
</dbReference>
<name>A0A8D1GI13_PIG</name>
<evidence type="ECO:0000313" key="10">
    <source>
        <dbReference type="Ensembl" id="ENSSSCP00045000839.1"/>
    </source>
</evidence>
<evidence type="ECO:0000256" key="2">
    <source>
        <dbReference type="ARBA" id="ARBA00011495"/>
    </source>
</evidence>
<evidence type="ECO:0000256" key="9">
    <source>
        <dbReference type="ARBA" id="ARBA00039274"/>
    </source>
</evidence>
<evidence type="ECO:0000313" key="11">
    <source>
        <dbReference type="Proteomes" id="UP000694728"/>
    </source>
</evidence>
<dbReference type="Pfam" id="PF07162">
    <property type="entry name" value="B9-C2"/>
    <property type="match status" value="1"/>
</dbReference>
<sequence>MAAAGPSVFLVMVNGQVESAQFPEYDDLYCKYCFVYGQDWAPTAGLEEGISQITSKSRDARRALVWNFPIDVTFKSTNPHGCESAALALPPHVTWAPDQPRDVLAATRRRPLPCPLPALLRELDLCLKPRMAPACGGRAGPGLPWRPLPCCPSRPLPPLPLPGPHPPSAPWSAGLADHWWSGIALTQQAPAMCKAWGGCSGLWLPPWAGPSLPIPPGASPLLPRQASATQSRHPLLQLYLWQLSMDLISGPSDSTVQAFMLGVTGLTGCQAAWRSSWARAAILLSPSVSRKPP</sequence>
<keyword evidence="3" id="KW-0963">Cytoplasm</keyword>